<keyword evidence="8 11" id="KW-0648">Protein biosynthesis</keyword>
<dbReference type="HAMAP" id="MF_00255">
    <property type="entry name" value="Gly_tRNA_synth_beta"/>
    <property type="match status" value="1"/>
</dbReference>
<evidence type="ECO:0000313" key="14">
    <source>
        <dbReference type="Proteomes" id="UP000250079"/>
    </source>
</evidence>
<keyword evidence="4 11" id="KW-0963">Cytoplasm</keyword>
<dbReference type="PANTHER" id="PTHR30075">
    <property type="entry name" value="GLYCYL-TRNA SYNTHETASE"/>
    <property type="match status" value="1"/>
</dbReference>
<dbReference type="EMBL" id="CP018632">
    <property type="protein sequence ID" value="ASJ71092.1"/>
    <property type="molecule type" value="Genomic_DNA"/>
</dbReference>
<dbReference type="GO" id="GO:0006420">
    <property type="term" value="P:arginyl-tRNA aminoacylation"/>
    <property type="evidence" value="ECO:0007669"/>
    <property type="project" value="InterPro"/>
</dbReference>
<evidence type="ECO:0000256" key="3">
    <source>
        <dbReference type="ARBA" id="ARBA00011209"/>
    </source>
</evidence>
<evidence type="ECO:0000256" key="1">
    <source>
        <dbReference type="ARBA" id="ARBA00004496"/>
    </source>
</evidence>
<keyword evidence="6 11" id="KW-0547">Nucleotide-binding</keyword>
<evidence type="ECO:0000259" key="12">
    <source>
        <dbReference type="Pfam" id="PF05746"/>
    </source>
</evidence>
<evidence type="ECO:0000313" key="13">
    <source>
        <dbReference type="EMBL" id="ASJ71092.1"/>
    </source>
</evidence>
<dbReference type="GO" id="GO:0004814">
    <property type="term" value="F:arginine-tRNA ligase activity"/>
    <property type="evidence" value="ECO:0007669"/>
    <property type="project" value="InterPro"/>
</dbReference>
<keyword evidence="7 11" id="KW-0067">ATP-binding</keyword>
<keyword evidence="9 11" id="KW-0030">Aminoacyl-tRNA synthetase</keyword>
<dbReference type="PANTHER" id="PTHR30075:SF2">
    <property type="entry name" value="GLYCINE--TRNA LIGASE, CHLOROPLASTIC_MITOCHONDRIAL 2"/>
    <property type="match status" value="1"/>
</dbReference>
<dbReference type="InterPro" id="IPR008909">
    <property type="entry name" value="DALR_anticod-bd"/>
</dbReference>
<evidence type="ECO:0000256" key="4">
    <source>
        <dbReference type="ARBA" id="ARBA00022490"/>
    </source>
</evidence>
<dbReference type="OrthoDB" id="9775440at2"/>
<dbReference type="PRINTS" id="PR01045">
    <property type="entry name" value="TRNASYNTHGB"/>
</dbReference>
<name>A0A2Z2NIC7_9GAMM</name>
<evidence type="ECO:0000256" key="2">
    <source>
        <dbReference type="ARBA" id="ARBA00008226"/>
    </source>
</evidence>
<comment type="catalytic activity">
    <reaction evidence="10 11">
        <text>tRNA(Gly) + glycine + ATP = glycyl-tRNA(Gly) + AMP + diphosphate</text>
        <dbReference type="Rhea" id="RHEA:16013"/>
        <dbReference type="Rhea" id="RHEA-COMP:9664"/>
        <dbReference type="Rhea" id="RHEA-COMP:9683"/>
        <dbReference type="ChEBI" id="CHEBI:30616"/>
        <dbReference type="ChEBI" id="CHEBI:33019"/>
        <dbReference type="ChEBI" id="CHEBI:57305"/>
        <dbReference type="ChEBI" id="CHEBI:78442"/>
        <dbReference type="ChEBI" id="CHEBI:78522"/>
        <dbReference type="ChEBI" id="CHEBI:456215"/>
        <dbReference type="EC" id="6.1.1.14"/>
    </reaction>
</comment>
<dbReference type="Pfam" id="PF02092">
    <property type="entry name" value="tRNA_synt_2f"/>
    <property type="match status" value="1"/>
</dbReference>
<dbReference type="PROSITE" id="PS50861">
    <property type="entry name" value="AA_TRNA_LIGASE_II_GLYAB"/>
    <property type="match status" value="1"/>
</dbReference>
<evidence type="ECO:0000256" key="9">
    <source>
        <dbReference type="ARBA" id="ARBA00023146"/>
    </source>
</evidence>
<dbReference type="Pfam" id="PF05746">
    <property type="entry name" value="DALR_1"/>
    <property type="match status" value="1"/>
</dbReference>
<evidence type="ECO:0000256" key="7">
    <source>
        <dbReference type="ARBA" id="ARBA00022840"/>
    </source>
</evidence>
<dbReference type="InterPro" id="IPR006194">
    <property type="entry name" value="Gly-tRNA-synth_heterodimer"/>
</dbReference>
<dbReference type="EC" id="6.1.1.14" evidence="11"/>
<proteinExistence type="inferred from homology"/>
<evidence type="ECO:0000256" key="10">
    <source>
        <dbReference type="ARBA" id="ARBA00047937"/>
    </source>
</evidence>
<comment type="subunit">
    <text evidence="3 11">Tetramer of two alpha and two beta subunits.</text>
</comment>
<protein>
    <recommendedName>
        <fullName evidence="11">Glycine--tRNA ligase beta subunit</fullName>
        <ecNumber evidence="11">6.1.1.14</ecNumber>
    </recommendedName>
    <alternativeName>
        <fullName evidence="11">Glycyl-tRNA synthetase beta subunit</fullName>
        <shortName evidence="11">GlyRS</shortName>
    </alternativeName>
</protein>
<dbReference type="Proteomes" id="UP000250079">
    <property type="component" value="Chromosome"/>
</dbReference>
<dbReference type="GO" id="GO:0005829">
    <property type="term" value="C:cytosol"/>
    <property type="evidence" value="ECO:0007669"/>
    <property type="project" value="TreeGrafter"/>
</dbReference>
<dbReference type="RefSeq" id="WP_157735770.1">
    <property type="nucleotide sequence ID" value="NZ_CP018632.1"/>
</dbReference>
<sequence>MSDLIIELGCEELPAASVEPMAQHLGAVLKAALQASDLCAGEPEIFATPRRIAARFTQVGERQPDTEVERRGPAKAAAFKDDKPTKALEGFMRSAGVTLEQLATIETPKGEWVVARQTQPGKSLTEVLLETLPEAIKTMPMPRRMRWGASPQEFLRPVVWLLAMHGESVLPLEVLGLKAGNQTLGHRFHAPDAITLASPSNYESALETAYVMADSVKRRARIVEQVKSVAATIGGTPVMDDELVDEVNALVEWPVALAGRFEANFLEIPKEALIQTMQENQRYFALLDDQGALMPAFITIANLESNDPETVVDGNERVIRPRFADTMFFWSQDKKQPLAAHQPQLSRLMFQEKLGSVADKVLRMEKLGGWLASELLMEAADVKLAVTLCKCDLNTEIVKELPKMQGICGRYYATRDGHPASVCEAMEQHYFPNKAGGPLPEGVVSQLVSLADKTDTLAGIFGLGMKPTGAKDPFGLRRASLGIVRILVEQKLDLDLNEILQQALDNYGERLQAPDREAMLAYVIERMRGYLVDKGYAADAIDAVLAKGLTRPLDIVARLEAMQQFRSSDAAASLAAASKRIGNILKKVETAVPDEVNKALLHEPAEAALYAEVDRVKPVITQHMQGRDYQASMRETASLRETVDAFFDGVMVMDENVELRDNRLALLRQVNELCCSTAELSLLQPAEVETATASSGQS</sequence>
<dbReference type="GO" id="GO:0005524">
    <property type="term" value="F:ATP binding"/>
    <property type="evidence" value="ECO:0007669"/>
    <property type="project" value="UniProtKB-UniRule"/>
</dbReference>
<dbReference type="GO" id="GO:0006426">
    <property type="term" value="P:glycyl-tRNA aminoacylation"/>
    <property type="evidence" value="ECO:0007669"/>
    <property type="project" value="UniProtKB-UniRule"/>
</dbReference>
<keyword evidence="5 11" id="KW-0436">Ligase</keyword>
<comment type="similarity">
    <text evidence="2 11">Belongs to the class-II aminoacyl-tRNA synthetase family.</text>
</comment>
<evidence type="ECO:0000256" key="8">
    <source>
        <dbReference type="ARBA" id="ARBA00022917"/>
    </source>
</evidence>
<reference evidence="13 14" key="1">
    <citation type="submission" date="2016-12" db="EMBL/GenBank/DDBJ databases">
        <authorList>
            <person name="Song W.-J."/>
            <person name="Kurnit D.M."/>
        </authorList>
    </citation>
    <scope>NUCLEOTIDE SEQUENCE [LARGE SCALE GENOMIC DNA]</scope>
    <source>
        <strain evidence="13 14">IMCC3135</strain>
    </source>
</reference>
<evidence type="ECO:0000256" key="6">
    <source>
        <dbReference type="ARBA" id="ARBA00022741"/>
    </source>
</evidence>
<dbReference type="SUPFAM" id="SSF109604">
    <property type="entry name" value="HD-domain/PDEase-like"/>
    <property type="match status" value="1"/>
</dbReference>
<gene>
    <name evidence="11 13" type="primary">glyS</name>
    <name evidence="13" type="ORF">IMCC3135_04895</name>
</gene>
<feature type="domain" description="DALR anticodon binding" evidence="12">
    <location>
        <begin position="576"/>
        <end position="672"/>
    </location>
</feature>
<dbReference type="NCBIfam" id="TIGR00211">
    <property type="entry name" value="glyS"/>
    <property type="match status" value="1"/>
</dbReference>
<dbReference type="AlphaFoldDB" id="A0A2Z2NIC7"/>
<dbReference type="GO" id="GO:0004820">
    <property type="term" value="F:glycine-tRNA ligase activity"/>
    <property type="evidence" value="ECO:0007669"/>
    <property type="project" value="UniProtKB-UniRule"/>
</dbReference>
<accession>A0A2Z2NIC7</accession>
<evidence type="ECO:0000256" key="5">
    <source>
        <dbReference type="ARBA" id="ARBA00022598"/>
    </source>
</evidence>
<keyword evidence="14" id="KW-1185">Reference proteome</keyword>
<comment type="subcellular location">
    <subcellularLocation>
        <location evidence="1 11">Cytoplasm</location>
    </subcellularLocation>
</comment>
<dbReference type="KEGG" id="gai:IMCC3135_04895"/>
<evidence type="ECO:0000256" key="11">
    <source>
        <dbReference type="HAMAP-Rule" id="MF_00255"/>
    </source>
</evidence>
<organism evidence="13 14">
    <name type="scientific">Granulosicoccus antarcticus IMCC3135</name>
    <dbReference type="NCBI Taxonomy" id="1192854"/>
    <lineage>
        <taxon>Bacteria</taxon>
        <taxon>Pseudomonadati</taxon>
        <taxon>Pseudomonadota</taxon>
        <taxon>Gammaproteobacteria</taxon>
        <taxon>Chromatiales</taxon>
        <taxon>Granulosicoccaceae</taxon>
        <taxon>Granulosicoccus</taxon>
    </lineage>
</organism>
<dbReference type="InterPro" id="IPR015944">
    <property type="entry name" value="Gly-tRNA-synth_bsu"/>
</dbReference>